<dbReference type="Pfam" id="PF02397">
    <property type="entry name" value="Bac_transf"/>
    <property type="match status" value="1"/>
</dbReference>
<dbReference type="AlphaFoldDB" id="A0A2I9CXC0"/>
<keyword evidence="10" id="KW-1185">Reference proteome</keyword>
<feature type="transmembrane region" description="Helical" evidence="7">
    <location>
        <begin position="105"/>
        <end position="123"/>
    </location>
</feature>
<protein>
    <submittedName>
        <fullName evidence="9">Putative UDP-glucose lipid carrier transferase</fullName>
    </submittedName>
</protein>
<comment type="similarity">
    <text evidence="2">Belongs to the bacterial sugar transferase family.</text>
</comment>
<dbReference type="GO" id="GO:0016780">
    <property type="term" value="F:phosphotransferase activity, for other substituted phosphate groups"/>
    <property type="evidence" value="ECO:0007669"/>
    <property type="project" value="TreeGrafter"/>
</dbReference>
<dbReference type="PANTHER" id="PTHR30576:SF0">
    <property type="entry name" value="UNDECAPRENYL-PHOSPHATE N-ACETYLGALACTOSAMINYL 1-PHOSPHATE TRANSFERASE-RELATED"/>
    <property type="match status" value="1"/>
</dbReference>
<evidence type="ECO:0000259" key="8">
    <source>
        <dbReference type="Pfam" id="PF02397"/>
    </source>
</evidence>
<feature type="transmembrane region" description="Helical" evidence="7">
    <location>
        <begin position="75"/>
        <end position="99"/>
    </location>
</feature>
<organism evidence="9 10">
    <name type="scientific">Deinococcus aerius</name>
    <dbReference type="NCBI Taxonomy" id="200253"/>
    <lineage>
        <taxon>Bacteria</taxon>
        <taxon>Thermotogati</taxon>
        <taxon>Deinococcota</taxon>
        <taxon>Deinococci</taxon>
        <taxon>Deinococcales</taxon>
        <taxon>Deinococcaceae</taxon>
        <taxon>Deinococcus</taxon>
    </lineage>
</organism>
<sequence>MIVNRFHPSQHSHLRLKLLTALTALDLGAAALLSLLLGGLMPGATWAVAALWLLATWTAWVVTRENRHALALDPYARAVTTPLLAAVLALGLAGLSHLALPPGEFLLLPLVWGMTMILARLALRRMTPPVLIGTSANASHSLPHHSRVHYVRLDAPREVTLREVDALLLDPSAPSCPEWLELVLHAQASGTPVWTPATLGEELHGRVALEHLHTGRMDQTNFDDTYAVLKRLFDIVAVLAALPVLLPLLLVVALLVALDAGRPVLFWQWRVGQHGRPFRIAKFRTMKRDSEKHGAAFAQAGDLRVTRLGGYLRKFRLDELPQFWNVLRGDMSIIGPRPEQQAFVEQFERELHLYPVRHWVKPGITGWAQVTHGYASGADETLEKLRYDLYYIKNFSFWMDARIVAKTLWTICTGFGAR</sequence>
<evidence type="ECO:0000256" key="2">
    <source>
        <dbReference type="ARBA" id="ARBA00006464"/>
    </source>
</evidence>
<evidence type="ECO:0000256" key="5">
    <source>
        <dbReference type="ARBA" id="ARBA00022989"/>
    </source>
</evidence>
<comment type="caution">
    <text evidence="9">The sequence shown here is derived from an EMBL/GenBank/DDBJ whole genome shotgun (WGS) entry which is preliminary data.</text>
</comment>
<evidence type="ECO:0000256" key="3">
    <source>
        <dbReference type="ARBA" id="ARBA00022679"/>
    </source>
</evidence>
<feature type="domain" description="Bacterial sugar transferase" evidence="8">
    <location>
        <begin position="230"/>
        <end position="411"/>
    </location>
</feature>
<gene>
    <name evidence="9" type="ORF">DAERI_100076</name>
</gene>
<name>A0A2I9CXC0_9DEIO</name>
<keyword evidence="3 9" id="KW-0808">Transferase</keyword>
<dbReference type="RefSeq" id="WP_103130067.1">
    <property type="nucleotide sequence ID" value="NZ_BFAG01000010.1"/>
</dbReference>
<feature type="transmembrane region" description="Helical" evidence="7">
    <location>
        <begin position="16"/>
        <end position="37"/>
    </location>
</feature>
<dbReference type="EMBL" id="BFAG01000010">
    <property type="protein sequence ID" value="GBF06713.1"/>
    <property type="molecule type" value="Genomic_DNA"/>
</dbReference>
<dbReference type="InterPro" id="IPR003362">
    <property type="entry name" value="Bact_transf"/>
</dbReference>
<evidence type="ECO:0000256" key="1">
    <source>
        <dbReference type="ARBA" id="ARBA00004141"/>
    </source>
</evidence>
<evidence type="ECO:0000313" key="10">
    <source>
        <dbReference type="Proteomes" id="UP000236569"/>
    </source>
</evidence>
<keyword evidence="6 7" id="KW-0472">Membrane</keyword>
<evidence type="ECO:0000256" key="6">
    <source>
        <dbReference type="ARBA" id="ARBA00023136"/>
    </source>
</evidence>
<feature type="transmembrane region" description="Helical" evidence="7">
    <location>
        <begin position="43"/>
        <end position="63"/>
    </location>
</feature>
<dbReference type="NCBIfam" id="TIGR03025">
    <property type="entry name" value="EPS_sugtrans"/>
    <property type="match status" value="1"/>
</dbReference>
<evidence type="ECO:0000256" key="7">
    <source>
        <dbReference type="SAM" id="Phobius"/>
    </source>
</evidence>
<evidence type="ECO:0000313" key="9">
    <source>
        <dbReference type="EMBL" id="GBF06713.1"/>
    </source>
</evidence>
<dbReference type="GO" id="GO:0016020">
    <property type="term" value="C:membrane"/>
    <property type="evidence" value="ECO:0007669"/>
    <property type="project" value="UniProtKB-SubCell"/>
</dbReference>
<dbReference type="PANTHER" id="PTHR30576">
    <property type="entry name" value="COLANIC BIOSYNTHESIS UDP-GLUCOSE LIPID CARRIER TRANSFERASE"/>
    <property type="match status" value="1"/>
</dbReference>
<accession>A0A2I9CXC0</accession>
<dbReference type="Proteomes" id="UP000236569">
    <property type="component" value="Unassembled WGS sequence"/>
</dbReference>
<comment type="subcellular location">
    <subcellularLocation>
        <location evidence="1">Membrane</location>
        <topology evidence="1">Multi-pass membrane protein</topology>
    </subcellularLocation>
</comment>
<dbReference type="OrthoDB" id="9808602at2"/>
<feature type="transmembrane region" description="Helical" evidence="7">
    <location>
        <begin position="235"/>
        <end position="258"/>
    </location>
</feature>
<proteinExistence type="inferred from homology"/>
<dbReference type="InterPro" id="IPR017475">
    <property type="entry name" value="EPS_sugar_tfrase"/>
</dbReference>
<evidence type="ECO:0000256" key="4">
    <source>
        <dbReference type="ARBA" id="ARBA00022692"/>
    </source>
</evidence>
<reference evidence="10" key="1">
    <citation type="submission" date="2018-01" db="EMBL/GenBank/DDBJ databases">
        <title>Draft Genome Sequence of the Radioresistant Bacterium Deinococcus aerius TR0125, Isolated from the Higher Atmosphere above Japan.</title>
        <authorList>
            <person name="Satoh K."/>
            <person name="Arai H."/>
            <person name="Sanzen T."/>
            <person name="Kawaguchi Y."/>
            <person name="Hayashi H."/>
            <person name="Yokobori S."/>
            <person name="Yamagishi A."/>
            <person name="Oono Y."/>
            <person name="Narumi I."/>
        </authorList>
    </citation>
    <scope>NUCLEOTIDE SEQUENCE [LARGE SCALE GENOMIC DNA]</scope>
    <source>
        <strain evidence="10">TR0125</strain>
    </source>
</reference>
<keyword evidence="5 7" id="KW-1133">Transmembrane helix</keyword>
<keyword evidence="4 7" id="KW-0812">Transmembrane</keyword>